<dbReference type="Proteomes" id="UP000605846">
    <property type="component" value="Unassembled WGS sequence"/>
</dbReference>
<dbReference type="AlphaFoldDB" id="A0A8H7BFM8"/>
<proteinExistence type="predicted"/>
<name>A0A8H7BFM8_9FUNG</name>
<evidence type="ECO:0000313" key="1">
    <source>
        <dbReference type="EMBL" id="KAF7722246.1"/>
    </source>
</evidence>
<accession>A0A8H7BFM8</accession>
<gene>
    <name evidence="1" type="ORF">EC973_003527</name>
</gene>
<feature type="non-terminal residue" evidence="1">
    <location>
        <position position="212"/>
    </location>
</feature>
<protein>
    <submittedName>
        <fullName evidence="1">Uncharacterized protein</fullName>
    </submittedName>
</protein>
<sequence>LLDDESTDEWVLKSALITYLQNAVNSKDKLMIILAEILYDMATTPRPWDNNISEDTHIHSHLAVIITSIFSKDKRLGYKWANTMLEASRCRSTSTADTVTKKTENLVEQLFPDYTSFVCIQGRRFDLVVIEVKTPKQLNHDLEKLGRELKIMLDMLVRARVDNPIVCGIWIDGMMVISGLWLLTPARQQMSVKPINYKSTTRRLRDVGTAGN</sequence>
<comment type="caution">
    <text evidence="1">The sequence shown here is derived from an EMBL/GenBank/DDBJ whole genome shotgun (WGS) entry which is preliminary data.</text>
</comment>
<dbReference type="OrthoDB" id="2287485at2759"/>
<dbReference type="EMBL" id="JABAYA010000206">
    <property type="protein sequence ID" value="KAF7722246.1"/>
    <property type="molecule type" value="Genomic_DNA"/>
</dbReference>
<reference evidence="1" key="1">
    <citation type="submission" date="2020-01" db="EMBL/GenBank/DDBJ databases">
        <title>Genome Sequencing of Three Apophysomyces-Like Fungal Strains Confirms a Novel Fungal Genus in the Mucoromycota with divergent Burkholderia-like Endosymbiotic Bacteria.</title>
        <authorList>
            <person name="Stajich J.E."/>
            <person name="Macias A.M."/>
            <person name="Carter-House D."/>
            <person name="Lovett B."/>
            <person name="Kasson L.R."/>
            <person name="Berry K."/>
            <person name="Grigoriev I."/>
            <person name="Chang Y."/>
            <person name="Spatafora J."/>
            <person name="Kasson M.T."/>
        </authorList>
    </citation>
    <scope>NUCLEOTIDE SEQUENCE</scope>
    <source>
        <strain evidence="1">NRRL A-21654</strain>
    </source>
</reference>
<evidence type="ECO:0000313" key="2">
    <source>
        <dbReference type="Proteomes" id="UP000605846"/>
    </source>
</evidence>
<keyword evidence="2" id="KW-1185">Reference proteome</keyword>
<organism evidence="1 2">
    <name type="scientific">Apophysomyces ossiformis</name>
    <dbReference type="NCBI Taxonomy" id="679940"/>
    <lineage>
        <taxon>Eukaryota</taxon>
        <taxon>Fungi</taxon>
        <taxon>Fungi incertae sedis</taxon>
        <taxon>Mucoromycota</taxon>
        <taxon>Mucoromycotina</taxon>
        <taxon>Mucoromycetes</taxon>
        <taxon>Mucorales</taxon>
        <taxon>Mucorineae</taxon>
        <taxon>Mucoraceae</taxon>
        <taxon>Apophysomyces</taxon>
    </lineage>
</organism>